<keyword evidence="2" id="KW-1185">Reference proteome</keyword>
<accession>A0A0S4MLI4</accession>
<dbReference type="AlphaFoldDB" id="A0A0S4MLI4"/>
<protein>
    <submittedName>
        <fullName evidence="1">RNA binding protein squid</fullName>
    </submittedName>
</protein>
<evidence type="ECO:0000313" key="2">
    <source>
        <dbReference type="Proteomes" id="UP000017246"/>
    </source>
</evidence>
<sequence length="141" mass="15743">MNDILSQTGRFDCISGVRVDGNLHRSFMNFSTTEMLQMEVASDPFRLIGMTLTSSFPRIMNADIPILLKLHTCAAANVRSRGADLLALISTFWLKGPMPDARSGNIYPPIILLPWCVPMQIELHVEGEGERQSKGHLSRQM</sequence>
<evidence type="ECO:0000313" key="1">
    <source>
        <dbReference type="EMBL" id="CUT98480.1"/>
    </source>
</evidence>
<dbReference type="Proteomes" id="UP000017246">
    <property type="component" value="Unassembled WGS sequence"/>
</dbReference>
<proteinExistence type="predicted"/>
<organism evidence="1 2">
    <name type="scientific">Echinococcus multilocularis</name>
    <name type="common">Fox tapeworm</name>
    <dbReference type="NCBI Taxonomy" id="6211"/>
    <lineage>
        <taxon>Eukaryota</taxon>
        <taxon>Metazoa</taxon>
        <taxon>Spiralia</taxon>
        <taxon>Lophotrochozoa</taxon>
        <taxon>Platyhelminthes</taxon>
        <taxon>Cestoda</taxon>
        <taxon>Eucestoda</taxon>
        <taxon>Cyclophyllidea</taxon>
        <taxon>Taeniidae</taxon>
        <taxon>Echinococcus</taxon>
    </lineage>
</organism>
<reference evidence="1" key="1">
    <citation type="journal article" date="2013" name="Nature">
        <title>The genomes of four tapeworm species reveal adaptations to parasitism.</title>
        <authorList>
            <person name="Tsai I.J."/>
            <person name="Zarowiecki M."/>
            <person name="Holroyd N."/>
            <person name="Garciarrubio A."/>
            <person name="Sanchez-Flores A."/>
            <person name="Brooks K.L."/>
            <person name="Tracey A."/>
            <person name="Bobes R.J."/>
            <person name="Fragoso G."/>
            <person name="Sciutto E."/>
            <person name="Aslett M."/>
            <person name="Beasley H."/>
            <person name="Bennett H.M."/>
            <person name="Cai J."/>
            <person name="Camicia F."/>
            <person name="Clark R."/>
            <person name="Cucher M."/>
            <person name="De Silva N."/>
            <person name="Day T.A."/>
            <person name="Deplazes P."/>
            <person name="Estrada K."/>
            <person name="Fernandez C."/>
            <person name="Holland P.W."/>
            <person name="Hou J."/>
            <person name="Hu S."/>
            <person name="Huckvale T."/>
            <person name="Hung S.S."/>
            <person name="Kamenetzky L."/>
            <person name="Keane J.A."/>
            <person name="Kiss F."/>
            <person name="Koziol U."/>
            <person name="Lambert O."/>
            <person name="Liu K."/>
            <person name="Luo X."/>
            <person name="Luo Y."/>
            <person name="Macchiaroli N."/>
            <person name="Nichol S."/>
            <person name="Paps J."/>
            <person name="Parkinson J."/>
            <person name="Pouchkina-Stantcheva N."/>
            <person name="Riddiford N."/>
            <person name="Rosenzvit M."/>
            <person name="Salinas G."/>
            <person name="Wasmuth J.D."/>
            <person name="Zamanian M."/>
            <person name="Zheng Y."/>
            <person name="Cai X."/>
            <person name="Soberon X."/>
            <person name="Olson P.D."/>
            <person name="Laclette J.P."/>
            <person name="Brehm K."/>
            <person name="Berriman M."/>
            <person name="Garciarrubio A."/>
            <person name="Bobes R.J."/>
            <person name="Fragoso G."/>
            <person name="Sanchez-Flores A."/>
            <person name="Estrada K."/>
            <person name="Cevallos M.A."/>
            <person name="Morett E."/>
            <person name="Gonzalez V."/>
            <person name="Portillo T."/>
            <person name="Ochoa-Leyva A."/>
            <person name="Jose M.V."/>
            <person name="Sciutto E."/>
            <person name="Landa A."/>
            <person name="Jimenez L."/>
            <person name="Valdes V."/>
            <person name="Carrero J.C."/>
            <person name="Larralde C."/>
            <person name="Morales-Montor J."/>
            <person name="Limon-Lason J."/>
            <person name="Soberon X."/>
            <person name="Laclette J.P."/>
        </authorList>
    </citation>
    <scope>NUCLEOTIDE SEQUENCE [LARGE SCALE GENOMIC DNA]</scope>
</reference>
<name>A0A0S4MLI4_ECHMU</name>
<dbReference type="EMBL" id="LN902253">
    <property type="protein sequence ID" value="CUT98480.1"/>
    <property type="molecule type" value="Genomic_DNA"/>
</dbReference>
<reference evidence="1" key="2">
    <citation type="submission" date="2015-11" db="EMBL/GenBank/DDBJ databases">
        <authorList>
            <person name="Zhang Y."/>
            <person name="Guo Z."/>
        </authorList>
    </citation>
    <scope>NUCLEOTIDE SEQUENCE</scope>
</reference>